<dbReference type="Pfam" id="PF06812">
    <property type="entry name" value="ImpA_N"/>
    <property type="match status" value="1"/>
</dbReference>
<protein>
    <submittedName>
        <fullName evidence="2">Type VI secretion system ImpA family N-terminal domain-containing protein</fullName>
    </submittedName>
</protein>
<evidence type="ECO:0000313" key="2">
    <source>
        <dbReference type="EMBL" id="MBW6397350.1"/>
    </source>
</evidence>
<dbReference type="Proteomes" id="UP001196565">
    <property type="component" value="Unassembled WGS sequence"/>
</dbReference>
<dbReference type="PANTHER" id="PTHR37951:SF1">
    <property type="entry name" value="TYPE VI SECRETION SYSTEM COMPONENT TSSA1"/>
    <property type="match status" value="1"/>
</dbReference>
<evidence type="ECO:0000313" key="3">
    <source>
        <dbReference type="Proteomes" id="UP001196565"/>
    </source>
</evidence>
<sequence length="277" mass="30329">MHRLIVDARELLRPIPGTRGGAGCDLRDDADWTSPYQRLRTARNDARSAERENDHSTDPWIRSAVPTHWNTVVEASLACFARSRDFDVACWLAEALSRLHGVAGFAAGIDLLTGLCDRYWDAGFPVALPPEEATGGAEWEDRESPILNLFGDASLGTVLRHLWLRPLYEAASGPVSLHHLCRELGLPAYRELDAPVAARRTAPDASYATEEARAAIALLQVESPMLRAAAGRLEARLARHLPATAASVMPKIADFDEAVRDIAEIIGAPEAPQRHYC</sequence>
<comment type="caution">
    <text evidence="2">The sequence shown here is derived from an EMBL/GenBank/DDBJ whole genome shotgun (WGS) entry which is preliminary data.</text>
</comment>
<organism evidence="2 3">
    <name type="scientific">Roseomonas alba</name>
    <dbReference type="NCBI Taxonomy" id="2846776"/>
    <lineage>
        <taxon>Bacteria</taxon>
        <taxon>Pseudomonadati</taxon>
        <taxon>Pseudomonadota</taxon>
        <taxon>Alphaproteobacteria</taxon>
        <taxon>Acetobacterales</taxon>
        <taxon>Roseomonadaceae</taxon>
        <taxon>Roseomonas</taxon>
    </lineage>
</organism>
<reference evidence="2 3" key="1">
    <citation type="submission" date="2021-07" db="EMBL/GenBank/DDBJ databases">
        <authorList>
            <person name="So Y."/>
        </authorList>
    </citation>
    <scope>NUCLEOTIDE SEQUENCE [LARGE SCALE GENOMIC DNA]</scope>
    <source>
        <strain evidence="2 3">HJA6</strain>
    </source>
</reference>
<dbReference type="RefSeq" id="WP_219761973.1">
    <property type="nucleotide sequence ID" value="NZ_JAHYBZ010000002.1"/>
</dbReference>
<dbReference type="EMBL" id="JAHYBZ010000002">
    <property type="protein sequence ID" value="MBW6397350.1"/>
    <property type="molecule type" value="Genomic_DNA"/>
</dbReference>
<feature type="domain" description="ImpA N-terminal" evidence="1">
    <location>
        <begin position="21"/>
        <end position="127"/>
    </location>
</feature>
<name>A0ABS7A5I1_9PROT</name>
<keyword evidence="3" id="KW-1185">Reference proteome</keyword>
<dbReference type="InterPro" id="IPR017740">
    <property type="entry name" value="TssA-like"/>
</dbReference>
<gene>
    <name evidence="2" type="ORF">KPL78_05780</name>
</gene>
<evidence type="ECO:0000259" key="1">
    <source>
        <dbReference type="Pfam" id="PF06812"/>
    </source>
</evidence>
<dbReference type="PANTHER" id="PTHR37951">
    <property type="entry name" value="CYTOPLASMIC PROTEIN-RELATED"/>
    <property type="match status" value="1"/>
</dbReference>
<proteinExistence type="predicted"/>
<dbReference type="InterPro" id="IPR010657">
    <property type="entry name" value="ImpA_N"/>
</dbReference>
<accession>A0ABS7A5I1</accession>